<feature type="compositionally biased region" description="Basic residues" evidence="1">
    <location>
        <begin position="105"/>
        <end position="118"/>
    </location>
</feature>
<feature type="compositionally biased region" description="Polar residues" evidence="1">
    <location>
        <begin position="241"/>
        <end position="267"/>
    </location>
</feature>
<feature type="compositionally biased region" description="Low complexity" evidence="1">
    <location>
        <begin position="127"/>
        <end position="136"/>
    </location>
</feature>
<dbReference type="Proteomes" id="UP001066276">
    <property type="component" value="Chromosome 7"/>
</dbReference>
<feature type="compositionally biased region" description="Polar residues" evidence="1">
    <location>
        <begin position="198"/>
        <end position="210"/>
    </location>
</feature>
<dbReference type="GO" id="GO:0016887">
    <property type="term" value="F:ATP hydrolysis activity"/>
    <property type="evidence" value="ECO:0007669"/>
    <property type="project" value="InterPro"/>
</dbReference>
<accession>A0AAV7PNY9</accession>
<dbReference type="PANTHER" id="PTHR22605:SF16">
    <property type="entry name" value="E3 UBIQUITIN-PROTEIN LIGASE RNF213"/>
    <property type="match status" value="1"/>
</dbReference>
<dbReference type="GO" id="GO:0006511">
    <property type="term" value="P:ubiquitin-dependent protein catabolic process"/>
    <property type="evidence" value="ECO:0007669"/>
    <property type="project" value="TreeGrafter"/>
</dbReference>
<evidence type="ECO:0000256" key="1">
    <source>
        <dbReference type="SAM" id="MobiDB-lite"/>
    </source>
</evidence>
<feature type="region of interest" description="Disordered" evidence="1">
    <location>
        <begin position="191"/>
        <end position="524"/>
    </location>
</feature>
<dbReference type="GO" id="GO:0004842">
    <property type="term" value="F:ubiquitin-protein transferase activity"/>
    <property type="evidence" value="ECO:0007669"/>
    <property type="project" value="InterPro"/>
</dbReference>
<feature type="compositionally biased region" description="Polar residues" evidence="1">
    <location>
        <begin position="328"/>
        <end position="351"/>
    </location>
</feature>
<comment type="caution">
    <text evidence="2">The sequence shown here is derived from an EMBL/GenBank/DDBJ whole genome shotgun (WGS) entry which is preliminary data.</text>
</comment>
<dbReference type="GO" id="GO:0016020">
    <property type="term" value="C:membrane"/>
    <property type="evidence" value="ECO:0007669"/>
    <property type="project" value="TreeGrafter"/>
</dbReference>
<feature type="compositionally biased region" description="Basic and acidic residues" evidence="1">
    <location>
        <begin position="394"/>
        <end position="424"/>
    </location>
</feature>
<dbReference type="PANTHER" id="PTHR22605">
    <property type="entry name" value="RZ-TYPE DOMAIN-CONTAINING PROTEIN"/>
    <property type="match status" value="1"/>
</dbReference>
<feature type="compositionally biased region" description="Polar residues" evidence="1">
    <location>
        <begin position="218"/>
        <end position="227"/>
    </location>
</feature>
<sequence length="1585" mass="179805">MKCEVCQHLSRDASPKFCSECGARFRVTAVGAQADTKPVLVSEVDILDKEKMWAQGEQRDGDPSTSKAEDNSSADKKLIRLFPEESDTSLPMPSVPDNPSLEQQKKKKKKRNRKKKQKNFLSEETDSLTSLSSETSGQDSEVLRNETAEQGDSLAYLGSEKGSLLSDPLAGIQKENDMGKQIIFEEKKLPLLGRETIDVSQTNPASSNPSPHIDVRNLLTSSGNTAQALGDSGPVNKVTKDSPQPKSLILVQQSASPPTEASDQCSSGGPPRFPHLQEGSAPVPPLSDDPFDMPSTVEKIDQCNGINHENSMQEGPPRVDVGNKEKTSSQSETATDNKVLSKTRCSSNSSYAAAVVKGTPSASDESGANATITERHKAEDQSKKGNIDQANTKMAKEDQADHLKEKENNTSKNGDESSSKERSKGQANSRNSKEEQNVSEKVEESTIKTVPHSEASSVKEKDHDNPEKKTDSQTNSENKKLRKQKNKNPQENPKEQKKPGNTENLKEKDEKNKKNKNKPESCERSLNFEHPVTVYFHAIISNDFKVDPEKHKVVIRAGGIHGYQDWRDDVCEMHCSKTLGEHGMLFEGMITVSKTNMNKCIPYKYCIVRGGKFEYEHIYKLDVPEGTIVNRCLNINEKYLNKGEWHQYDDIVCVRPEKGLMKQLMTFVGLDNKKRSLLKGKEIAGEIMLDCIFNTLTTLDSTNLNSFLFQLHQFYFVSCNPMVHENEPKKWTSLQFGETEVNRLLLEALNKIGQPFLSNGNASGVAENTIVKNRLATGLIILTVGEYYNLPTSKQQLNDLCRLICPNKTSKAEILADLRNMRDIFSCLNNMKQLLLNLCQRCIEERAILWVCVLPVLHFFSSSFDSDQSVPPTAHLQQEDIWAGLEGFPFHNFVKHLSPRPLVALMKNKQYLLEVDRVLGRSWFCLLPLESVPEFLAEVQIDVLDALMGTYYRLRNVGICYINEKNVQSLLEKLLKTMETPKDSARQQEAARISLKIHSELCQHTKEKYFSEIPPLSASIFFKFARSASSEEISKSEGPRENNALLEVQKDTKSWFRTVLPKQLSVNANFSYTLRDELKIWDRFVKIAIPCKQLADLWITSLLADLEGRIKQEGQFQQIEIYCKHHDVISEFQSGIGKCFEACAIEAVHCACQGGSDILGRLNKYNLSKFANLLTAVITNSWPTRADGKYIDDFDKVLEHLHSWPGVRHIFKLYGADGQLLVELSDDAKMLMAVADSVFMDIAEKLTNGTLLWRHLECILKNKTQFLCIWDLKLNHLSGQNTKHGDQMRQVLVWRQNEMRSLKQQREWVDCLLMMCRNVEEIIKVDTDEIMQLHLADIGSIQLDDMVKVKLLDSISVSEVVMVPYYNLSDDVMEMAKQLHQFKDSHIFCLCWEREAKAVGCENNEDLDQELTLLELKNKLFDPCFEKYKEIHQNVKLGTLTFKVVNETFKGFKDSYKELKEELQIMHRLDVVDKGQWIDFRVQQFEQYHQLHLAINSANVIAKVQKELKLSGDFGTLKTLLQIADEFENVKQLTISCITPELMKTQQVLAEITEKRRACLEVVTRKKDFTTWVKEALEDFMRFNL</sequence>
<dbReference type="EMBL" id="JANPWB010000011">
    <property type="protein sequence ID" value="KAJ1129056.1"/>
    <property type="molecule type" value="Genomic_DNA"/>
</dbReference>
<feature type="compositionally biased region" description="Polar residues" evidence="1">
    <location>
        <begin position="360"/>
        <end position="372"/>
    </location>
</feature>
<feature type="compositionally biased region" description="Basic and acidic residues" evidence="1">
    <location>
        <begin position="373"/>
        <end position="386"/>
    </location>
</feature>
<dbReference type="GO" id="GO:0005730">
    <property type="term" value="C:nucleolus"/>
    <property type="evidence" value="ECO:0007669"/>
    <property type="project" value="TreeGrafter"/>
</dbReference>
<protein>
    <submittedName>
        <fullName evidence="2">Uncharacterized protein</fullName>
    </submittedName>
</protein>
<reference evidence="2" key="1">
    <citation type="journal article" date="2022" name="bioRxiv">
        <title>Sequencing and chromosome-scale assembly of the giantPleurodeles waltlgenome.</title>
        <authorList>
            <person name="Brown T."/>
            <person name="Elewa A."/>
            <person name="Iarovenko S."/>
            <person name="Subramanian E."/>
            <person name="Araus A.J."/>
            <person name="Petzold A."/>
            <person name="Susuki M."/>
            <person name="Suzuki K.-i.T."/>
            <person name="Hayashi T."/>
            <person name="Toyoda A."/>
            <person name="Oliveira C."/>
            <person name="Osipova E."/>
            <person name="Leigh N.D."/>
            <person name="Simon A."/>
            <person name="Yun M.H."/>
        </authorList>
    </citation>
    <scope>NUCLEOTIDE SEQUENCE</scope>
    <source>
        <strain evidence="2">20211129_DDA</strain>
        <tissue evidence="2">Liver</tissue>
    </source>
</reference>
<feature type="compositionally biased region" description="Basic and acidic residues" evidence="1">
    <location>
        <begin position="457"/>
        <end position="471"/>
    </location>
</feature>
<evidence type="ECO:0000313" key="2">
    <source>
        <dbReference type="EMBL" id="KAJ1129056.1"/>
    </source>
</evidence>
<dbReference type="GO" id="GO:0005829">
    <property type="term" value="C:cytosol"/>
    <property type="evidence" value="ECO:0007669"/>
    <property type="project" value="TreeGrafter"/>
</dbReference>
<proteinExistence type="predicted"/>
<dbReference type="GO" id="GO:2000051">
    <property type="term" value="P:negative regulation of non-canonical Wnt signaling pathway"/>
    <property type="evidence" value="ECO:0007669"/>
    <property type="project" value="TreeGrafter"/>
</dbReference>
<evidence type="ECO:0000313" key="3">
    <source>
        <dbReference type="Proteomes" id="UP001066276"/>
    </source>
</evidence>
<gene>
    <name evidence="2" type="ORF">NDU88_007427</name>
</gene>
<feature type="compositionally biased region" description="Basic and acidic residues" evidence="1">
    <location>
        <begin position="52"/>
        <end position="78"/>
    </location>
</feature>
<name>A0AAV7PNY9_PLEWA</name>
<feature type="region of interest" description="Disordered" evidence="1">
    <location>
        <begin position="52"/>
        <end position="155"/>
    </location>
</feature>
<dbReference type="GO" id="GO:0002040">
    <property type="term" value="P:sprouting angiogenesis"/>
    <property type="evidence" value="ECO:0007669"/>
    <property type="project" value="TreeGrafter"/>
</dbReference>
<feature type="compositionally biased region" description="Basic and acidic residues" evidence="1">
    <location>
        <begin position="431"/>
        <end position="446"/>
    </location>
</feature>
<keyword evidence="3" id="KW-1185">Reference proteome</keyword>
<feature type="compositionally biased region" description="Polar residues" evidence="1">
    <location>
        <begin position="304"/>
        <end position="313"/>
    </location>
</feature>
<feature type="compositionally biased region" description="Basic and acidic residues" evidence="1">
    <location>
        <begin position="492"/>
        <end position="524"/>
    </location>
</feature>
<organism evidence="2 3">
    <name type="scientific">Pleurodeles waltl</name>
    <name type="common">Iberian ribbed newt</name>
    <dbReference type="NCBI Taxonomy" id="8319"/>
    <lineage>
        <taxon>Eukaryota</taxon>
        <taxon>Metazoa</taxon>
        <taxon>Chordata</taxon>
        <taxon>Craniata</taxon>
        <taxon>Vertebrata</taxon>
        <taxon>Euteleostomi</taxon>
        <taxon>Amphibia</taxon>
        <taxon>Batrachia</taxon>
        <taxon>Caudata</taxon>
        <taxon>Salamandroidea</taxon>
        <taxon>Salamandridae</taxon>
        <taxon>Pleurodelinae</taxon>
        <taxon>Pleurodeles</taxon>
    </lineage>
</organism>
<dbReference type="InterPro" id="IPR031248">
    <property type="entry name" value="RNF213"/>
</dbReference>